<feature type="transmembrane region" description="Helical" evidence="6">
    <location>
        <begin position="56"/>
        <end position="77"/>
    </location>
</feature>
<dbReference type="PANTHER" id="PTHR43823">
    <property type="entry name" value="SPORULATION PROTEIN YKVU"/>
    <property type="match status" value="1"/>
</dbReference>
<proteinExistence type="predicted"/>
<keyword evidence="5 6" id="KW-0472">Membrane</keyword>
<evidence type="ECO:0000256" key="5">
    <source>
        <dbReference type="ARBA" id="ARBA00023136"/>
    </source>
</evidence>
<organism evidence="7 8">
    <name type="scientific">Candidatus Scatavimonas merdigallinarum</name>
    <dbReference type="NCBI Taxonomy" id="2840914"/>
    <lineage>
        <taxon>Bacteria</taxon>
        <taxon>Bacillati</taxon>
        <taxon>Bacillota</taxon>
        <taxon>Clostridia</taxon>
        <taxon>Eubacteriales</taxon>
        <taxon>Oscillospiraceae</taxon>
        <taxon>Oscillospiraceae incertae sedis</taxon>
        <taxon>Candidatus Scatavimonas</taxon>
    </lineage>
</organism>
<dbReference type="GO" id="GO:0015297">
    <property type="term" value="F:antiporter activity"/>
    <property type="evidence" value="ECO:0007669"/>
    <property type="project" value="InterPro"/>
</dbReference>
<gene>
    <name evidence="7" type="ORF">IAD32_01315</name>
</gene>
<comment type="caution">
    <text evidence="7">The sequence shown here is derived from an EMBL/GenBank/DDBJ whole genome shotgun (WGS) entry which is preliminary data.</text>
</comment>
<evidence type="ECO:0000313" key="8">
    <source>
        <dbReference type="Proteomes" id="UP000886787"/>
    </source>
</evidence>
<dbReference type="PANTHER" id="PTHR43823:SF3">
    <property type="entry name" value="MULTIDRUG EXPORT PROTEIN MEPA"/>
    <property type="match status" value="1"/>
</dbReference>
<keyword evidence="4 6" id="KW-1133">Transmembrane helix</keyword>
<dbReference type="InterPro" id="IPR002528">
    <property type="entry name" value="MATE_fam"/>
</dbReference>
<evidence type="ECO:0000256" key="1">
    <source>
        <dbReference type="ARBA" id="ARBA00004651"/>
    </source>
</evidence>
<sequence length="84" mass="9134">MKRNGNIINKKYLEYFIPTVLTAMANNIAVMVDSILVGHMVGSTSMAAINLLSPVIQFYFSMTILFGLGASTIISYAKGKNDKA</sequence>
<dbReference type="AlphaFoldDB" id="A0A9D0ZI76"/>
<reference evidence="7" key="2">
    <citation type="journal article" date="2021" name="PeerJ">
        <title>Extensive microbial diversity within the chicken gut microbiome revealed by metagenomics and culture.</title>
        <authorList>
            <person name="Gilroy R."/>
            <person name="Ravi A."/>
            <person name="Getino M."/>
            <person name="Pursley I."/>
            <person name="Horton D.L."/>
            <person name="Alikhan N.F."/>
            <person name="Baker D."/>
            <person name="Gharbi K."/>
            <person name="Hall N."/>
            <person name="Watson M."/>
            <person name="Adriaenssens E.M."/>
            <person name="Foster-Nyarko E."/>
            <person name="Jarju S."/>
            <person name="Secka A."/>
            <person name="Antonio M."/>
            <person name="Oren A."/>
            <person name="Chaudhuri R.R."/>
            <person name="La Ragione R."/>
            <person name="Hildebrand F."/>
            <person name="Pallen M.J."/>
        </authorList>
    </citation>
    <scope>NUCLEOTIDE SEQUENCE</scope>
    <source>
        <strain evidence="7">ChiSjej1B19-3389</strain>
    </source>
</reference>
<keyword evidence="2" id="KW-1003">Cell membrane</keyword>
<evidence type="ECO:0000256" key="4">
    <source>
        <dbReference type="ARBA" id="ARBA00022989"/>
    </source>
</evidence>
<feature type="non-terminal residue" evidence="7">
    <location>
        <position position="84"/>
    </location>
</feature>
<keyword evidence="3 6" id="KW-0812">Transmembrane</keyword>
<dbReference type="GO" id="GO:0042910">
    <property type="term" value="F:xenobiotic transmembrane transporter activity"/>
    <property type="evidence" value="ECO:0007669"/>
    <property type="project" value="InterPro"/>
</dbReference>
<feature type="transmembrane region" description="Helical" evidence="6">
    <location>
        <begin position="12"/>
        <end position="36"/>
    </location>
</feature>
<dbReference type="Pfam" id="PF01554">
    <property type="entry name" value="MatE"/>
    <property type="match status" value="1"/>
</dbReference>
<dbReference type="InterPro" id="IPR051327">
    <property type="entry name" value="MATE_MepA_subfamily"/>
</dbReference>
<evidence type="ECO:0000313" key="7">
    <source>
        <dbReference type="EMBL" id="HIQ79906.1"/>
    </source>
</evidence>
<dbReference type="GO" id="GO:0005886">
    <property type="term" value="C:plasma membrane"/>
    <property type="evidence" value="ECO:0007669"/>
    <property type="project" value="UniProtKB-SubCell"/>
</dbReference>
<name>A0A9D0ZI76_9FIRM</name>
<comment type="subcellular location">
    <subcellularLocation>
        <location evidence="1">Cell membrane</location>
        <topology evidence="1">Multi-pass membrane protein</topology>
    </subcellularLocation>
</comment>
<dbReference type="Proteomes" id="UP000886787">
    <property type="component" value="Unassembled WGS sequence"/>
</dbReference>
<evidence type="ECO:0000256" key="6">
    <source>
        <dbReference type="SAM" id="Phobius"/>
    </source>
</evidence>
<protein>
    <submittedName>
        <fullName evidence="7">MATE family efflux transporter</fullName>
    </submittedName>
</protein>
<accession>A0A9D0ZI76</accession>
<dbReference type="EMBL" id="DVFW01000007">
    <property type="protein sequence ID" value="HIQ79906.1"/>
    <property type="molecule type" value="Genomic_DNA"/>
</dbReference>
<evidence type="ECO:0000256" key="3">
    <source>
        <dbReference type="ARBA" id="ARBA00022692"/>
    </source>
</evidence>
<evidence type="ECO:0000256" key="2">
    <source>
        <dbReference type="ARBA" id="ARBA00022475"/>
    </source>
</evidence>
<reference evidence="7" key="1">
    <citation type="submission" date="2020-10" db="EMBL/GenBank/DDBJ databases">
        <authorList>
            <person name="Gilroy R."/>
        </authorList>
    </citation>
    <scope>NUCLEOTIDE SEQUENCE</scope>
    <source>
        <strain evidence="7">ChiSjej1B19-3389</strain>
    </source>
</reference>